<dbReference type="CDD" id="cd00340">
    <property type="entry name" value="GSH_Peroxidase"/>
    <property type="match status" value="1"/>
</dbReference>
<dbReference type="AlphaFoldDB" id="A0A917ALY6"/>
<keyword evidence="2 5" id="KW-0575">Peroxidase</keyword>
<proteinExistence type="inferred from homology"/>
<dbReference type="SUPFAM" id="SSF52833">
    <property type="entry name" value="Thioredoxin-like"/>
    <property type="match status" value="1"/>
</dbReference>
<dbReference type="InterPro" id="IPR013766">
    <property type="entry name" value="Thioredoxin_domain"/>
</dbReference>
<name>A0A917ALY6_9BACI</name>
<organism evidence="7 8">
    <name type="scientific">Priestia taiwanensis</name>
    <dbReference type="NCBI Taxonomy" id="1347902"/>
    <lineage>
        <taxon>Bacteria</taxon>
        <taxon>Bacillati</taxon>
        <taxon>Bacillota</taxon>
        <taxon>Bacilli</taxon>
        <taxon>Bacillales</taxon>
        <taxon>Bacillaceae</taxon>
        <taxon>Priestia</taxon>
    </lineage>
</organism>
<evidence type="ECO:0000259" key="6">
    <source>
        <dbReference type="PROSITE" id="PS51352"/>
    </source>
</evidence>
<dbReference type="Gene3D" id="3.40.30.10">
    <property type="entry name" value="Glutaredoxin"/>
    <property type="match status" value="1"/>
</dbReference>
<dbReference type="EMBL" id="BMFK01000001">
    <property type="protein sequence ID" value="GGE57839.1"/>
    <property type="molecule type" value="Genomic_DNA"/>
</dbReference>
<dbReference type="InterPro" id="IPR036249">
    <property type="entry name" value="Thioredoxin-like_sf"/>
</dbReference>
<dbReference type="PROSITE" id="PS51352">
    <property type="entry name" value="THIOREDOXIN_2"/>
    <property type="match status" value="1"/>
</dbReference>
<dbReference type="FunFam" id="3.40.30.10:FF:000010">
    <property type="entry name" value="Glutathione peroxidase"/>
    <property type="match status" value="1"/>
</dbReference>
<keyword evidence="8" id="KW-1185">Reference proteome</keyword>
<comment type="caution">
    <text evidence="7">The sequence shown here is derived from an EMBL/GenBank/DDBJ whole genome shotgun (WGS) entry which is preliminary data.</text>
</comment>
<protein>
    <recommendedName>
        <fullName evidence="5">Glutathione peroxidase</fullName>
    </recommendedName>
</protein>
<accession>A0A917ALY6</accession>
<dbReference type="Proteomes" id="UP000605259">
    <property type="component" value="Unassembled WGS sequence"/>
</dbReference>
<dbReference type="PANTHER" id="PTHR11592:SF78">
    <property type="entry name" value="GLUTATHIONE PEROXIDASE"/>
    <property type="match status" value="1"/>
</dbReference>
<evidence type="ECO:0000256" key="3">
    <source>
        <dbReference type="ARBA" id="ARBA00023002"/>
    </source>
</evidence>
<comment type="similarity">
    <text evidence="1 5">Belongs to the glutathione peroxidase family.</text>
</comment>
<dbReference type="PROSITE" id="PS51355">
    <property type="entry name" value="GLUTATHIONE_PEROXID_3"/>
    <property type="match status" value="1"/>
</dbReference>
<dbReference type="PROSITE" id="PS00460">
    <property type="entry name" value="GLUTATHIONE_PEROXID_1"/>
    <property type="match status" value="1"/>
</dbReference>
<dbReference type="PRINTS" id="PR01011">
    <property type="entry name" value="GLUTPROXDASE"/>
</dbReference>
<evidence type="ECO:0000256" key="4">
    <source>
        <dbReference type="PIRSR" id="PIRSR000303-1"/>
    </source>
</evidence>
<dbReference type="PANTHER" id="PTHR11592">
    <property type="entry name" value="GLUTATHIONE PEROXIDASE"/>
    <property type="match status" value="1"/>
</dbReference>
<dbReference type="GO" id="GO:0004601">
    <property type="term" value="F:peroxidase activity"/>
    <property type="evidence" value="ECO:0007669"/>
    <property type="project" value="UniProtKB-KW"/>
</dbReference>
<evidence type="ECO:0000313" key="8">
    <source>
        <dbReference type="Proteomes" id="UP000605259"/>
    </source>
</evidence>
<evidence type="ECO:0000313" key="7">
    <source>
        <dbReference type="EMBL" id="GGE57839.1"/>
    </source>
</evidence>
<dbReference type="GO" id="GO:0034599">
    <property type="term" value="P:cellular response to oxidative stress"/>
    <property type="evidence" value="ECO:0007669"/>
    <property type="project" value="TreeGrafter"/>
</dbReference>
<evidence type="ECO:0000256" key="2">
    <source>
        <dbReference type="ARBA" id="ARBA00022559"/>
    </source>
</evidence>
<gene>
    <name evidence="7" type="primary">bsaA</name>
    <name evidence="7" type="ORF">GCM10007140_05270</name>
</gene>
<sequence>MTIYDFQVKRNNGEEIEMKEYEGNVLLIVNTATNCGFAPQLAELQELYEMYHERGFEVLSFPCNQFANQEPRSDEEIATACFLNYGTAYPIFQKINVKGEEAHPLYNYLTKEAPGILGSTSIKWNFTKFLIDRDGNVVKRFSPKTKPKKIVEEIEKLL</sequence>
<dbReference type="InterPro" id="IPR000889">
    <property type="entry name" value="Glutathione_peroxidase"/>
</dbReference>
<feature type="domain" description="Thioredoxin" evidence="6">
    <location>
        <begin position="1"/>
        <end position="158"/>
    </location>
</feature>
<dbReference type="RefSeq" id="WP_188386890.1">
    <property type="nucleotide sequence ID" value="NZ_BMFK01000001.1"/>
</dbReference>
<dbReference type="InterPro" id="IPR029759">
    <property type="entry name" value="GPX_AS"/>
</dbReference>
<evidence type="ECO:0000256" key="5">
    <source>
        <dbReference type="RuleBase" id="RU000499"/>
    </source>
</evidence>
<dbReference type="PIRSF" id="PIRSF000303">
    <property type="entry name" value="Glutathion_perox"/>
    <property type="match status" value="1"/>
</dbReference>
<dbReference type="Pfam" id="PF00255">
    <property type="entry name" value="GSHPx"/>
    <property type="match status" value="1"/>
</dbReference>
<evidence type="ECO:0000256" key="1">
    <source>
        <dbReference type="ARBA" id="ARBA00006926"/>
    </source>
</evidence>
<feature type="active site" evidence="4">
    <location>
        <position position="35"/>
    </location>
</feature>
<reference evidence="7" key="1">
    <citation type="journal article" date="2014" name="Int. J. Syst. Evol. Microbiol.">
        <title>Complete genome sequence of Corynebacterium casei LMG S-19264T (=DSM 44701T), isolated from a smear-ripened cheese.</title>
        <authorList>
            <consortium name="US DOE Joint Genome Institute (JGI-PGF)"/>
            <person name="Walter F."/>
            <person name="Albersmeier A."/>
            <person name="Kalinowski J."/>
            <person name="Ruckert C."/>
        </authorList>
    </citation>
    <scope>NUCLEOTIDE SEQUENCE</scope>
    <source>
        <strain evidence="7">CGMCC 1.12698</strain>
    </source>
</reference>
<reference evidence="7" key="2">
    <citation type="submission" date="2020-09" db="EMBL/GenBank/DDBJ databases">
        <authorList>
            <person name="Sun Q."/>
            <person name="Zhou Y."/>
        </authorList>
    </citation>
    <scope>NUCLEOTIDE SEQUENCE</scope>
    <source>
        <strain evidence="7">CGMCC 1.12698</strain>
    </source>
</reference>
<keyword evidence="3 5" id="KW-0560">Oxidoreductase</keyword>